<dbReference type="AlphaFoldDB" id="A0AAU7KRM7"/>
<dbReference type="RefSeq" id="WP_348814529.1">
    <property type="nucleotide sequence ID" value="NZ_CP098828.1"/>
</dbReference>
<accession>A0AAU7KRM7</accession>
<evidence type="ECO:0008006" key="3">
    <source>
        <dbReference type="Google" id="ProtNLM"/>
    </source>
</evidence>
<feature type="transmembrane region" description="Helical" evidence="1">
    <location>
        <begin position="35"/>
        <end position="53"/>
    </location>
</feature>
<protein>
    <recommendedName>
        <fullName evidence="3">DUF2663 family protein</fullName>
    </recommendedName>
</protein>
<sequence>MDLRRELGTDLHEALKRHARERANLKRSLQNLQKILAGIAVGIFAFVAVFGDFGPDHSYSFSRVISDTQIVCFTSIALLAFYFLTKRRYTRKVYGELDRIKERLGDQASETWKIGHAADELYKDMCDKQDLPKEGL</sequence>
<evidence type="ECO:0000256" key="1">
    <source>
        <dbReference type="SAM" id="Phobius"/>
    </source>
</evidence>
<proteinExistence type="predicted"/>
<keyword evidence="1" id="KW-1133">Transmembrane helix</keyword>
<dbReference type="EMBL" id="CP098828">
    <property type="protein sequence ID" value="XBO73808.1"/>
    <property type="molecule type" value="Genomic_DNA"/>
</dbReference>
<keyword evidence="1" id="KW-0812">Transmembrane</keyword>
<name>A0AAU7KRM7_9GAMM</name>
<feature type="transmembrane region" description="Helical" evidence="1">
    <location>
        <begin position="65"/>
        <end position="84"/>
    </location>
</feature>
<evidence type="ECO:0000313" key="2">
    <source>
        <dbReference type="EMBL" id="XBO73808.1"/>
    </source>
</evidence>
<organism evidence="2">
    <name type="scientific">Halomonas sp. H10-59</name>
    <dbReference type="NCBI Taxonomy" id="2950874"/>
    <lineage>
        <taxon>Bacteria</taxon>
        <taxon>Pseudomonadati</taxon>
        <taxon>Pseudomonadota</taxon>
        <taxon>Gammaproteobacteria</taxon>
        <taxon>Oceanospirillales</taxon>
        <taxon>Halomonadaceae</taxon>
        <taxon>Halomonas</taxon>
    </lineage>
</organism>
<keyword evidence="1" id="KW-0472">Membrane</keyword>
<reference evidence="2" key="1">
    <citation type="submission" date="2022-06" db="EMBL/GenBank/DDBJ databases">
        <title>A novel DMS-producing enzyme.</title>
        <authorList>
            <person name="Zhang Y."/>
        </authorList>
    </citation>
    <scope>NUCLEOTIDE SEQUENCE</scope>
    <source>
        <strain evidence="2">H10-59</strain>
    </source>
</reference>
<gene>
    <name evidence="2" type="ORF">NFG57_13365</name>
</gene>